<dbReference type="OrthoDB" id="282383at2759"/>
<dbReference type="GeneID" id="7833354"/>
<evidence type="ECO:0000256" key="1">
    <source>
        <dbReference type="SAM" id="SignalP"/>
    </source>
</evidence>
<dbReference type="Proteomes" id="UP000009168">
    <property type="component" value="Unassembled WGS sequence"/>
</dbReference>
<dbReference type="OMA" id="HTHNELN"/>
<protein>
    <submittedName>
        <fullName evidence="2">Transmembrane protein, putative</fullName>
    </submittedName>
</protein>
<dbReference type="InParanoid" id="I7MJC6"/>
<feature type="chain" id="PRO_5003712405" evidence="1">
    <location>
        <begin position="21"/>
        <end position="278"/>
    </location>
</feature>
<proteinExistence type="predicted"/>
<reference evidence="3" key="1">
    <citation type="journal article" date="2006" name="PLoS Biol.">
        <title>Macronuclear genome sequence of the ciliate Tetrahymena thermophila, a model eukaryote.</title>
        <authorList>
            <person name="Eisen J.A."/>
            <person name="Coyne R.S."/>
            <person name="Wu M."/>
            <person name="Wu D."/>
            <person name="Thiagarajan M."/>
            <person name="Wortman J.R."/>
            <person name="Badger J.H."/>
            <person name="Ren Q."/>
            <person name="Amedeo P."/>
            <person name="Jones K.M."/>
            <person name="Tallon L.J."/>
            <person name="Delcher A.L."/>
            <person name="Salzberg S.L."/>
            <person name="Silva J.C."/>
            <person name="Haas B.J."/>
            <person name="Majoros W.H."/>
            <person name="Farzad M."/>
            <person name="Carlton J.M."/>
            <person name="Smith R.K. Jr."/>
            <person name="Garg J."/>
            <person name="Pearlman R.E."/>
            <person name="Karrer K.M."/>
            <person name="Sun L."/>
            <person name="Manning G."/>
            <person name="Elde N.C."/>
            <person name="Turkewitz A.P."/>
            <person name="Asai D.J."/>
            <person name="Wilkes D.E."/>
            <person name="Wang Y."/>
            <person name="Cai H."/>
            <person name="Collins K."/>
            <person name="Stewart B.A."/>
            <person name="Lee S.R."/>
            <person name="Wilamowska K."/>
            <person name="Weinberg Z."/>
            <person name="Ruzzo W.L."/>
            <person name="Wloga D."/>
            <person name="Gaertig J."/>
            <person name="Frankel J."/>
            <person name="Tsao C.-C."/>
            <person name="Gorovsky M.A."/>
            <person name="Keeling P.J."/>
            <person name="Waller R.F."/>
            <person name="Patron N.J."/>
            <person name="Cherry J.M."/>
            <person name="Stover N.A."/>
            <person name="Krieger C.J."/>
            <person name="del Toro C."/>
            <person name="Ryder H.F."/>
            <person name="Williamson S.C."/>
            <person name="Barbeau R.A."/>
            <person name="Hamilton E.P."/>
            <person name="Orias E."/>
        </authorList>
    </citation>
    <scope>NUCLEOTIDE SEQUENCE [LARGE SCALE GENOMIC DNA]</scope>
    <source>
        <strain evidence="3">SB210</strain>
    </source>
</reference>
<dbReference type="HOGENOM" id="CLU_1032304_0_0_1"/>
<dbReference type="RefSeq" id="XP_001026396.2">
    <property type="nucleotide sequence ID" value="XM_001026396.3"/>
</dbReference>
<keyword evidence="2" id="KW-0472">Membrane</keyword>
<dbReference type="EMBL" id="GG662308">
    <property type="protein sequence ID" value="EAS06151.2"/>
    <property type="molecule type" value="Genomic_DNA"/>
</dbReference>
<name>I7MJC6_TETTS</name>
<gene>
    <name evidence="2" type="ORF">TTHERM_00670750</name>
</gene>
<dbReference type="eggNOG" id="ENOG502S4N1">
    <property type="taxonomic scope" value="Eukaryota"/>
</dbReference>
<evidence type="ECO:0000313" key="2">
    <source>
        <dbReference type="EMBL" id="EAS06151.2"/>
    </source>
</evidence>
<keyword evidence="1" id="KW-0732">Signal</keyword>
<keyword evidence="3" id="KW-1185">Reference proteome</keyword>
<dbReference type="PANTHER" id="PTHR39767:SF2">
    <property type="entry name" value="CHROMOSOME UNDETERMINED SCAFFOLD_1, WHOLE GENOME SHOTGUN SEQUENCE"/>
    <property type="match status" value="1"/>
</dbReference>
<accession>I7MJC6</accession>
<dbReference type="AlphaFoldDB" id="I7MJC6"/>
<keyword evidence="2" id="KW-0812">Transmembrane</keyword>
<dbReference type="KEGG" id="tet:TTHERM_00670750"/>
<feature type="signal peptide" evidence="1">
    <location>
        <begin position="1"/>
        <end position="20"/>
    </location>
</feature>
<organism evidence="2 3">
    <name type="scientific">Tetrahymena thermophila (strain SB210)</name>
    <dbReference type="NCBI Taxonomy" id="312017"/>
    <lineage>
        <taxon>Eukaryota</taxon>
        <taxon>Sar</taxon>
        <taxon>Alveolata</taxon>
        <taxon>Ciliophora</taxon>
        <taxon>Intramacronucleata</taxon>
        <taxon>Oligohymenophorea</taxon>
        <taxon>Hymenostomatida</taxon>
        <taxon>Tetrahymenina</taxon>
        <taxon>Tetrahymenidae</taxon>
        <taxon>Tetrahymena</taxon>
    </lineage>
</organism>
<evidence type="ECO:0000313" key="3">
    <source>
        <dbReference type="Proteomes" id="UP000009168"/>
    </source>
</evidence>
<sequence>MNIKLHTVINLILFVQVCICLPGDMIINGSVVSQKQFQAQKIVTNQLFAQSIIQDSYLCTAQNIFSEQIVTNEISLSRILVTNPNGILELNGDITIQSLEVEETLEMTSFLQSNQWQLAYHDHFEDKKSLIGWNINQIQLCAKKTGGHENNQDDEDQDYFLGGHCVGPSDLKLQKLYTNLPKHKNIKIQARVHFFDKWEGESLSLFVDDKMAWTKVIDGDNAHFDICGDSSADPHFGLPVEITIPHSESQVNIKFESNLAKDRCLASFAIDDVEIFVR</sequence>
<dbReference type="PANTHER" id="PTHR39767">
    <property type="entry name" value="CALCIUM/CALMODULIN-BINDING MEMBRANE PROTEIN PCM4-RELATED"/>
    <property type="match status" value="1"/>
</dbReference>